<evidence type="ECO:0000313" key="3">
    <source>
        <dbReference type="Proteomes" id="UP000829194"/>
    </source>
</evidence>
<keyword evidence="1" id="KW-0472">Membrane</keyword>
<keyword evidence="1" id="KW-0812">Transmembrane</keyword>
<proteinExistence type="predicted"/>
<dbReference type="EMBL" id="CP093547">
    <property type="protein sequence ID" value="UNP27874.1"/>
    <property type="molecule type" value="Genomic_DNA"/>
</dbReference>
<dbReference type="Proteomes" id="UP000829194">
    <property type="component" value="Chromosome"/>
</dbReference>
<evidence type="ECO:0008006" key="4">
    <source>
        <dbReference type="Google" id="ProtNLM"/>
    </source>
</evidence>
<keyword evidence="1" id="KW-1133">Transmembrane helix</keyword>
<feature type="transmembrane region" description="Helical" evidence="1">
    <location>
        <begin position="40"/>
        <end position="62"/>
    </location>
</feature>
<keyword evidence="3" id="KW-1185">Reference proteome</keyword>
<reference evidence="2 3" key="1">
    <citation type="submission" date="2022-03" db="EMBL/GenBank/DDBJ databases">
        <title>Complete genome sequence of Lysobacter capsici VKM B-2533 and Lysobacter gummosus 10.1.1, promising sources of lytic agents.</title>
        <authorList>
            <person name="Tarlachkov S.V."/>
            <person name="Kudryakova I.V."/>
            <person name="Afoshin A.S."/>
            <person name="Leontyevskaya E.A."/>
            <person name="Leontyevskaya N.V."/>
        </authorList>
    </citation>
    <scope>NUCLEOTIDE SEQUENCE [LARGE SCALE GENOMIC DNA]</scope>
    <source>
        <strain evidence="2 3">10.1.1</strain>
    </source>
</reference>
<sequence>MQRISAGMMPLYKWVMPALSLLIVAYASWGLYDPNGSQPIWWGMALVVVAYLAQVVMSWTLVDEVVDYGDRLKVRRGGIEETIDIADIESVSVNYAMRSHRATLHLRKTGRFGKRIVFLPRANSPFGTFGANKIIEDLKQRILLASANSSHQ</sequence>
<name>A0ABY3X5N1_9GAMM</name>
<evidence type="ECO:0000313" key="2">
    <source>
        <dbReference type="EMBL" id="UNP27874.1"/>
    </source>
</evidence>
<evidence type="ECO:0000256" key="1">
    <source>
        <dbReference type="SAM" id="Phobius"/>
    </source>
</evidence>
<protein>
    <recommendedName>
        <fullName evidence="4">PH domain-containing protein</fullName>
    </recommendedName>
</protein>
<gene>
    <name evidence="2" type="ORF">MOV92_15305</name>
</gene>
<dbReference type="RefSeq" id="WP_057943542.1">
    <property type="nucleotide sequence ID" value="NZ_CP011131.1"/>
</dbReference>
<organism evidence="2 3">
    <name type="scientific">Lysobacter gummosus</name>
    <dbReference type="NCBI Taxonomy" id="262324"/>
    <lineage>
        <taxon>Bacteria</taxon>
        <taxon>Pseudomonadati</taxon>
        <taxon>Pseudomonadota</taxon>
        <taxon>Gammaproteobacteria</taxon>
        <taxon>Lysobacterales</taxon>
        <taxon>Lysobacteraceae</taxon>
        <taxon>Lysobacter</taxon>
    </lineage>
</organism>
<accession>A0ABY3X5N1</accession>